<dbReference type="AlphaFoldDB" id="A0AAX4IDG5"/>
<proteinExistence type="predicted"/>
<feature type="compositionally biased region" description="Basic residues" evidence="1">
    <location>
        <begin position="229"/>
        <end position="244"/>
    </location>
</feature>
<name>A0AAX4IDG5_9PEZI</name>
<accession>A0AAX4IDG5</accession>
<protein>
    <submittedName>
        <fullName evidence="2">Uncharacterized protein</fullName>
    </submittedName>
</protein>
<sequence length="244" mass="26392">MPRPANRQTSCVLLYGGYGWNASLALTLTQWPVVRTSSTEGLVCWKRSRETAGNTTQSGHALRRHLGYAWIWGPCHGTGREHTINKSQPNLQKPIGSRPMSATTALTVLHVHQVPLHERAVACTGACPPSQQRHRQCSIAPTASPGARLCFPIPIYIPRTRGADAPAQVFSTTPSSSAVTPERTTLRSHFRAIASQHLIASPADRPNESAAAVAAKSPAVGSRPDSQRRRLPHGQHPLRGRAPN</sequence>
<dbReference type="RefSeq" id="XP_062778692.1">
    <property type="nucleotide sequence ID" value="XM_062922641.1"/>
</dbReference>
<feature type="compositionally biased region" description="Low complexity" evidence="1">
    <location>
        <begin position="209"/>
        <end position="220"/>
    </location>
</feature>
<evidence type="ECO:0000256" key="1">
    <source>
        <dbReference type="SAM" id="MobiDB-lite"/>
    </source>
</evidence>
<evidence type="ECO:0000313" key="2">
    <source>
        <dbReference type="EMBL" id="WQF81468.1"/>
    </source>
</evidence>
<dbReference type="GeneID" id="87942985"/>
<keyword evidence="3" id="KW-1185">Reference proteome</keyword>
<evidence type="ECO:0000313" key="3">
    <source>
        <dbReference type="Proteomes" id="UP001322277"/>
    </source>
</evidence>
<dbReference type="EMBL" id="CP137308">
    <property type="protein sequence ID" value="WQF81468.1"/>
    <property type="molecule type" value="Genomic_DNA"/>
</dbReference>
<reference evidence="3" key="1">
    <citation type="journal article" date="2023" name="bioRxiv">
        <title>Complete genome of the Medicago anthracnose fungus, Colletotrichum destructivum, reveals a mini-chromosome-like region within a core chromosome.</title>
        <authorList>
            <person name="Lapalu N."/>
            <person name="Simon A."/>
            <person name="Lu A."/>
            <person name="Plaumann P.-L."/>
            <person name="Amselem J."/>
            <person name="Pigne S."/>
            <person name="Auger A."/>
            <person name="Koch C."/>
            <person name="Dallery J.-F."/>
            <person name="O'Connell R.J."/>
        </authorList>
    </citation>
    <scope>NUCLEOTIDE SEQUENCE [LARGE SCALE GENOMIC DNA]</scope>
    <source>
        <strain evidence="3">CBS 520.97</strain>
    </source>
</reference>
<feature type="region of interest" description="Disordered" evidence="1">
    <location>
        <begin position="201"/>
        <end position="244"/>
    </location>
</feature>
<dbReference type="Proteomes" id="UP001322277">
    <property type="component" value="Chromosome 4"/>
</dbReference>
<organism evidence="2 3">
    <name type="scientific">Colletotrichum destructivum</name>
    <dbReference type="NCBI Taxonomy" id="34406"/>
    <lineage>
        <taxon>Eukaryota</taxon>
        <taxon>Fungi</taxon>
        <taxon>Dikarya</taxon>
        <taxon>Ascomycota</taxon>
        <taxon>Pezizomycotina</taxon>
        <taxon>Sordariomycetes</taxon>
        <taxon>Hypocreomycetidae</taxon>
        <taxon>Glomerellales</taxon>
        <taxon>Glomerellaceae</taxon>
        <taxon>Colletotrichum</taxon>
        <taxon>Colletotrichum destructivum species complex</taxon>
    </lineage>
</organism>
<dbReference type="KEGG" id="cdet:87942985"/>
<gene>
    <name evidence="2" type="ORF">CDEST_06482</name>
</gene>